<dbReference type="GO" id="GO:0005829">
    <property type="term" value="C:cytosol"/>
    <property type="evidence" value="ECO:0007669"/>
    <property type="project" value="TreeGrafter"/>
</dbReference>
<dbReference type="InterPro" id="IPR013223">
    <property type="entry name" value="RNase_B_OB_dom"/>
</dbReference>
<dbReference type="InterPro" id="IPR001900">
    <property type="entry name" value="RNase_II/R"/>
</dbReference>
<organism evidence="12 13">
    <name type="scientific">Candidatus Borkfalkia avicola</name>
    <dbReference type="NCBI Taxonomy" id="2838503"/>
    <lineage>
        <taxon>Bacteria</taxon>
        <taxon>Bacillati</taxon>
        <taxon>Bacillota</taxon>
        <taxon>Clostridia</taxon>
        <taxon>Christensenellales</taxon>
        <taxon>Christensenellaceae</taxon>
        <taxon>Candidatus Borkfalkia</taxon>
    </lineage>
</organism>
<dbReference type="GO" id="GO:0006402">
    <property type="term" value="P:mRNA catabolic process"/>
    <property type="evidence" value="ECO:0007669"/>
    <property type="project" value="TreeGrafter"/>
</dbReference>
<evidence type="ECO:0000256" key="9">
    <source>
        <dbReference type="SAM" id="Coils"/>
    </source>
</evidence>
<dbReference type="NCBIfam" id="TIGR02063">
    <property type="entry name" value="RNase_R"/>
    <property type="match status" value="1"/>
</dbReference>
<dbReference type="CDD" id="cd04471">
    <property type="entry name" value="S1_RNase_R"/>
    <property type="match status" value="1"/>
</dbReference>
<dbReference type="Proteomes" id="UP000824025">
    <property type="component" value="Unassembled WGS sequence"/>
</dbReference>
<keyword evidence="6 8" id="KW-0269">Exonuclease</keyword>
<dbReference type="Pfam" id="PF17876">
    <property type="entry name" value="CSD2"/>
    <property type="match status" value="1"/>
</dbReference>
<keyword evidence="4 8" id="KW-0540">Nuclease</keyword>
<reference evidence="12" key="2">
    <citation type="submission" date="2021-04" db="EMBL/GenBank/DDBJ databases">
        <authorList>
            <person name="Gilroy R."/>
        </authorList>
    </citation>
    <scope>NUCLEOTIDE SEQUENCE</scope>
    <source>
        <strain evidence="12">CHK192-19661</strain>
    </source>
</reference>
<dbReference type="SUPFAM" id="SSF50249">
    <property type="entry name" value="Nucleic acid-binding proteins"/>
    <property type="match status" value="4"/>
</dbReference>
<keyword evidence="3 8" id="KW-0963">Cytoplasm</keyword>
<dbReference type="InterPro" id="IPR003029">
    <property type="entry name" value="S1_domain"/>
</dbReference>
<comment type="caution">
    <text evidence="12">The sequence shown here is derived from an EMBL/GenBank/DDBJ whole genome shotgun (WGS) entry which is preliminary data.</text>
</comment>
<dbReference type="Gene3D" id="2.40.50.140">
    <property type="entry name" value="Nucleic acid-binding proteins"/>
    <property type="match status" value="2"/>
</dbReference>
<comment type="catalytic activity">
    <reaction evidence="1 8">
        <text>Exonucleolytic cleavage in the 3'- to 5'-direction to yield nucleoside 5'-phosphates.</text>
        <dbReference type="EC" id="3.1.13.1"/>
    </reaction>
</comment>
<dbReference type="InterPro" id="IPR050180">
    <property type="entry name" value="RNR_Ribonuclease"/>
</dbReference>
<dbReference type="InterPro" id="IPR004476">
    <property type="entry name" value="RNase_II/RNase_R"/>
</dbReference>
<evidence type="ECO:0000256" key="3">
    <source>
        <dbReference type="ARBA" id="ARBA00022490"/>
    </source>
</evidence>
<evidence type="ECO:0000313" key="13">
    <source>
        <dbReference type="Proteomes" id="UP000824025"/>
    </source>
</evidence>
<dbReference type="InterPro" id="IPR012340">
    <property type="entry name" value="NA-bd_OB-fold"/>
</dbReference>
<sequence>MTAVQKLREGFREGRYQYKKENEICRLAGVSAKAERAALSSLLKELEEAGEVVRDERGRFVTPEKLGLVRGRVQGSGRGFAFLVREEGDLFLPPHSLHGALHGDEVFARIAGGARGDEAEVYSVISRGVRLLTGTYYPEKRGGIVESDDRRYGTPVRIVGGLRAAAGEKVAVKLTAFPEDKLPEGEIAEILGRSGELDAEEEAIIRAKQLPAEFPKKALAEAKKVAAQPVTAEGRRDLRGKIVITIDGEDSRDFDDAVSLERAGENFLLGVHIADVSHYVKRGGALDNEAYARGTSVYFPDRVLPMLPEELSNGACSLNEGEDRYALSCFMEVNGRGEVVRSELCESVIRSRNRMTYTKVAAILAGDAETVAEYADIAPLCTDMAKLSRILEEARAKRGGIDLDVREAHISCEGEEVKVEARERNAAHRLIEAFMILANETVARFLEGKGLPCLFRVHEKPSEEKASAFAAYLRGLGVPVRFSAENVRPSDYAEVLSSAEGSGARTVVNRVMLRSMMKARYCEENFGHFGLASKCYCHFTSPIRRYPDLVVHRVVKAALHGREEEAEKFASFVKSAGLRCSETERRAEEAERDVDDLYKTWYMRSHIGEAFPACVSGFSGAGMFVELENTVEGLLPSEGLPPDDYELDAERSVLCGARGGRYAIGDKLSVVCVGCDVGQRRVSFVAESELSRLRGSSAAARPAPPAKGKKGRAQPRPKAQKAKGRRPAKGGKGKRRRKK</sequence>
<gene>
    <name evidence="8 12" type="primary">rnr</name>
    <name evidence="12" type="ORF">H9726_05750</name>
</gene>
<feature type="coiled-coil region" evidence="9">
    <location>
        <begin position="573"/>
        <end position="600"/>
    </location>
</feature>
<dbReference type="SMART" id="SM00357">
    <property type="entry name" value="CSP"/>
    <property type="match status" value="1"/>
</dbReference>
<evidence type="ECO:0000256" key="2">
    <source>
        <dbReference type="ARBA" id="ARBA00004496"/>
    </source>
</evidence>
<dbReference type="PANTHER" id="PTHR23355">
    <property type="entry name" value="RIBONUCLEASE"/>
    <property type="match status" value="1"/>
</dbReference>
<dbReference type="Pfam" id="PF08206">
    <property type="entry name" value="OB_RNB"/>
    <property type="match status" value="1"/>
</dbReference>
<dbReference type="EMBL" id="DXCF01000030">
    <property type="protein sequence ID" value="HIZ09973.1"/>
    <property type="molecule type" value="Genomic_DNA"/>
</dbReference>
<dbReference type="InterPro" id="IPR040476">
    <property type="entry name" value="CSD2"/>
</dbReference>
<keyword evidence="7 8" id="KW-0694">RNA-binding</keyword>
<dbReference type="EC" id="3.1.13.1" evidence="8"/>
<protein>
    <recommendedName>
        <fullName evidence="8">Ribonuclease R</fullName>
        <shortName evidence="8">RNase R</shortName>
        <ecNumber evidence="8">3.1.13.1</ecNumber>
    </recommendedName>
</protein>
<dbReference type="GO" id="GO:0003723">
    <property type="term" value="F:RNA binding"/>
    <property type="evidence" value="ECO:0007669"/>
    <property type="project" value="UniProtKB-UniRule"/>
</dbReference>
<feature type="domain" description="S1 motif" evidence="11">
    <location>
        <begin position="608"/>
        <end position="687"/>
    </location>
</feature>
<evidence type="ECO:0000256" key="1">
    <source>
        <dbReference type="ARBA" id="ARBA00001849"/>
    </source>
</evidence>
<dbReference type="SMART" id="SM00955">
    <property type="entry name" value="RNB"/>
    <property type="match status" value="1"/>
</dbReference>
<reference evidence="12" key="1">
    <citation type="journal article" date="2021" name="PeerJ">
        <title>Extensive microbial diversity within the chicken gut microbiome revealed by metagenomics and culture.</title>
        <authorList>
            <person name="Gilroy R."/>
            <person name="Ravi A."/>
            <person name="Getino M."/>
            <person name="Pursley I."/>
            <person name="Horton D.L."/>
            <person name="Alikhan N.F."/>
            <person name="Baker D."/>
            <person name="Gharbi K."/>
            <person name="Hall N."/>
            <person name="Watson M."/>
            <person name="Adriaenssens E.M."/>
            <person name="Foster-Nyarko E."/>
            <person name="Jarju S."/>
            <person name="Secka A."/>
            <person name="Antonio M."/>
            <person name="Oren A."/>
            <person name="Chaudhuri R.R."/>
            <person name="La Ragione R."/>
            <person name="Hildebrand F."/>
            <person name="Pallen M.J."/>
        </authorList>
    </citation>
    <scope>NUCLEOTIDE SEQUENCE</scope>
    <source>
        <strain evidence="12">CHK192-19661</strain>
    </source>
</reference>
<dbReference type="AlphaFoldDB" id="A0A9D2IIV2"/>
<evidence type="ECO:0000256" key="10">
    <source>
        <dbReference type="SAM" id="MobiDB-lite"/>
    </source>
</evidence>
<dbReference type="PROSITE" id="PS50126">
    <property type="entry name" value="S1"/>
    <property type="match status" value="1"/>
</dbReference>
<dbReference type="Pfam" id="PF00773">
    <property type="entry name" value="RNB"/>
    <property type="match status" value="1"/>
</dbReference>
<proteinExistence type="inferred from homology"/>
<dbReference type="HAMAP" id="MF_01895">
    <property type="entry name" value="RNase_R"/>
    <property type="match status" value="1"/>
</dbReference>
<comment type="function">
    <text evidence="8">3'-5' exoribonuclease that releases 5'-nucleoside monophosphates and is involved in maturation of structured RNAs.</text>
</comment>
<dbReference type="InterPro" id="IPR011129">
    <property type="entry name" value="CSD"/>
</dbReference>
<evidence type="ECO:0000313" key="12">
    <source>
        <dbReference type="EMBL" id="HIZ09973.1"/>
    </source>
</evidence>
<evidence type="ECO:0000256" key="5">
    <source>
        <dbReference type="ARBA" id="ARBA00022801"/>
    </source>
</evidence>
<dbReference type="InterPro" id="IPR011805">
    <property type="entry name" value="RNase_R"/>
</dbReference>
<name>A0A9D2IIV2_9FIRM</name>
<keyword evidence="9" id="KW-0175">Coiled coil</keyword>
<dbReference type="NCBIfam" id="TIGR00358">
    <property type="entry name" value="3_prime_RNase"/>
    <property type="match status" value="1"/>
</dbReference>
<feature type="region of interest" description="Disordered" evidence="10">
    <location>
        <begin position="693"/>
        <end position="739"/>
    </location>
</feature>
<accession>A0A9D2IIV2</accession>
<dbReference type="PANTHER" id="PTHR23355:SF9">
    <property type="entry name" value="DIS3-LIKE EXONUCLEASE 2"/>
    <property type="match status" value="1"/>
</dbReference>
<evidence type="ECO:0000256" key="7">
    <source>
        <dbReference type="ARBA" id="ARBA00022884"/>
    </source>
</evidence>
<comment type="subcellular location">
    <subcellularLocation>
        <location evidence="2 8">Cytoplasm</location>
    </subcellularLocation>
</comment>
<evidence type="ECO:0000259" key="11">
    <source>
        <dbReference type="PROSITE" id="PS50126"/>
    </source>
</evidence>
<feature type="compositionally biased region" description="Basic residues" evidence="10">
    <location>
        <begin position="707"/>
        <end position="739"/>
    </location>
</feature>
<keyword evidence="5 8" id="KW-0378">Hydrolase</keyword>
<evidence type="ECO:0000256" key="8">
    <source>
        <dbReference type="HAMAP-Rule" id="MF_01895"/>
    </source>
</evidence>
<evidence type="ECO:0000256" key="4">
    <source>
        <dbReference type="ARBA" id="ARBA00022722"/>
    </source>
</evidence>
<evidence type="ECO:0000256" key="6">
    <source>
        <dbReference type="ARBA" id="ARBA00022839"/>
    </source>
</evidence>
<dbReference type="GO" id="GO:0008859">
    <property type="term" value="F:exoribonuclease II activity"/>
    <property type="evidence" value="ECO:0007669"/>
    <property type="project" value="UniProtKB-UniRule"/>
</dbReference>
<comment type="similarity">
    <text evidence="8">Belongs to the RNR ribonuclease family. RNase R subfamily.</text>
</comment>